<feature type="domain" description="HAMP" evidence="7">
    <location>
        <begin position="214"/>
        <end position="266"/>
    </location>
</feature>
<dbReference type="SUPFAM" id="SSF58104">
    <property type="entry name" value="Methyl-accepting chemotaxis protein (MCP) signaling domain"/>
    <property type="match status" value="1"/>
</dbReference>
<evidence type="ECO:0000259" key="6">
    <source>
        <dbReference type="PROSITE" id="PS50111"/>
    </source>
</evidence>
<feature type="domain" description="Methyl-accepting transducer" evidence="6">
    <location>
        <begin position="271"/>
        <end position="507"/>
    </location>
</feature>
<dbReference type="CDD" id="cd06225">
    <property type="entry name" value="HAMP"/>
    <property type="match status" value="1"/>
</dbReference>
<keyword evidence="5" id="KW-0472">Membrane</keyword>
<evidence type="ECO:0000256" key="5">
    <source>
        <dbReference type="SAM" id="Phobius"/>
    </source>
</evidence>
<dbReference type="GO" id="GO:0006935">
    <property type="term" value="P:chemotaxis"/>
    <property type="evidence" value="ECO:0007669"/>
    <property type="project" value="UniProtKB-ARBA"/>
</dbReference>
<dbReference type="AlphaFoldDB" id="A0A0S2T9S3"/>
<dbReference type="InterPro" id="IPR024478">
    <property type="entry name" value="HlyB_4HB_MCP"/>
</dbReference>
<evidence type="ECO:0000256" key="4">
    <source>
        <dbReference type="PROSITE-ProRule" id="PRU00284"/>
    </source>
</evidence>
<dbReference type="SMART" id="SM00304">
    <property type="entry name" value="HAMP"/>
    <property type="match status" value="1"/>
</dbReference>
<dbReference type="Pfam" id="PF12729">
    <property type="entry name" value="4HB_MCP_1"/>
    <property type="match status" value="1"/>
</dbReference>
<keyword evidence="5" id="KW-1133">Transmembrane helix</keyword>
<dbReference type="GO" id="GO:0007165">
    <property type="term" value="P:signal transduction"/>
    <property type="evidence" value="ECO:0007669"/>
    <property type="project" value="UniProtKB-KW"/>
</dbReference>
<evidence type="ECO:0008006" key="10">
    <source>
        <dbReference type="Google" id="ProtNLM"/>
    </source>
</evidence>
<dbReference type="Pfam" id="PF00672">
    <property type="entry name" value="HAMP"/>
    <property type="match status" value="1"/>
</dbReference>
<reference evidence="8" key="1">
    <citation type="submission" date="2015-10" db="EMBL/GenBank/DDBJ databases">
        <title>Description of Candidatus Tenderia electrophaga gen. nov, sp. nov., an Uncultivated Electroautotroph from a Biocathode Enrichment.</title>
        <authorList>
            <person name="Eddie B.J."/>
            <person name="Malanoski A.P."/>
            <person name="Wang Z."/>
            <person name="Hall R.J."/>
            <person name="Oh S.D."/>
            <person name="Heiner C."/>
            <person name="Lin B."/>
            <person name="Strycharz-Glaven S.M."/>
        </authorList>
    </citation>
    <scope>NUCLEOTIDE SEQUENCE [LARGE SCALE GENOMIC DNA]</scope>
    <source>
        <strain evidence="8">NRL1</strain>
    </source>
</reference>
<gene>
    <name evidence="8" type="ORF">Tel_01330</name>
</gene>
<comment type="subcellular location">
    <subcellularLocation>
        <location evidence="1">Membrane</location>
    </subcellularLocation>
</comment>
<name>A0A0S2T9S3_9GAMM</name>
<evidence type="ECO:0000256" key="2">
    <source>
        <dbReference type="ARBA" id="ARBA00023224"/>
    </source>
</evidence>
<comment type="similarity">
    <text evidence="3">Belongs to the methyl-accepting chemotaxis (MCP) protein family.</text>
</comment>
<dbReference type="PANTHER" id="PTHR32089">
    <property type="entry name" value="METHYL-ACCEPTING CHEMOTAXIS PROTEIN MCPB"/>
    <property type="match status" value="1"/>
</dbReference>
<dbReference type="EMBL" id="CP013099">
    <property type="protein sequence ID" value="ALP51886.1"/>
    <property type="molecule type" value="Genomic_DNA"/>
</dbReference>
<organism evidence="8 9">
    <name type="scientific">Candidatus Tenderia electrophaga</name>
    <dbReference type="NCBI Taxonomy" id="1748243"/>
    <lineage>
        <taxon>Bacteria</taxon>
        <taxon>Pseudomonadati</taxon>
        <taxon>Pseudomonadota</taxon>
        <taxon>Gammaproteobacteria</taxon>
        <taxon>Candidatus Tenderiales</taxon>
        <taxon>Candidatus Tenderiaceae</taxon>
        <taxon>Candidatus Tenderia</taxon>
    </lineage>
</organism>
<accession>A0A0S2T9S3</accession>
<evidence type="ECO:0000256" key="1">
    <source>
        <dbReference type="ARBA" id="ARBA00004370"/>
    </source>
</evidence>
<dbReference type="PROSITE" id="PS50885">
    <property type="entry name" value="HAMP"/>
    <property type="match status" value="1"/>
</dbReference>
<keyword evidence="9" id="KW-1185">Reference proteome</keyword>
<dbReference type="InterPro" id="IPR003660">
    <property type="entry name" value="HAMP_dom"/>
</dbReference>
<feature type="transmembrane region" description="Helical" evidence="5">
    <location>
        <begin position="18"/>
        <end position="38"/>
    </location>
</feature>
<sequence length="543" mass="58783">MINKFEKLLGRFSWRTKILALTGILAIGTIAVGAMGAYSIQKLSKEVNEANARSAVRINTVEDAQFALLRMGVAQAEVIARVDTGEIRAASIAAIKAASHLDEQIAKLREVLPESKEVVELQELVKEINPKRMEVIKLARKDRDLEALRALEVMRPLFNRVDELSEAIINGQRESMKQQLVEIQNTGKRTIYILMMFVAVGLIISVALSLILARFAVKPMFALEQAMVALSQGDLRVKLDQPGKDEVGTIIKAMNSTVSDLHSIITKVHGGTATLSSQAESVAQSADDIHGVSTRLHGSVKGIKEDAEIVMSTTNGAVSELEGAAVKAQQSADTSANMAHKINDTAVSFERFQEHMEHTAQVTRELSRTAETITAITKTIRDISSQTNLLALNAAIEAARAGEQGRGFAVVADEVRQLASRTEDATSEISGLVETISTSVGNAVQLLESSVSESRENIGRLKEVSEETSMSRDQAVHLRDVMHEVVQMIGEQERAVQGINEAVNSLLELSGETNSQTELLHGLSGDLNAAAADLGHVVDKFKL</sequence>
<evidence type="ECO:0000313" key="9">
    <source>
        <dbReference type="Proteomes" id="UP000055136"/>
    </source>
</evidence>
<dbReference type="SMART" id="SM00283">
    <property type="entry name" value="MA"/>
    <property type="match status" value="1"/>
</dbReference>
<protein>
    <recommendedName>
        <fullName evidence="10">Chemotaxis protein</fullName>
    </recommendedName>
</protein>
<dbReference type="InterPro" id="IPR004089">
    <property type="entry name" value="MCPsignal_dom"/>
</dbReference>
<dbReference type="PANTHER" id="PTHR32089:SF112">
    <property type="entry name" value="LYSOZYME-LIKE PROTEIN-RELATED"/>
    <property type="match status" value="1"/>
</dbReference>
<proteinExistence type="inferred from homology"/>
<dbReference type="Pfam" id="PF00015">
    <property type="entry name" value="MCPsignal"/>
    <property type="match status" value="1"/>
</dbReference>
<evidence type="ECO:0000313" key="8">
    <source>
        <dbReference type="EMBL" id="ALP51886.1"/>
    </source>
</evidence>
<dbReference type="KEGG" id="tee:Tel_01330"/>
<feature type="transmembrane region" description="Helical" evidence="5">
    <location>
        <begin position="191"/>
        <end position="217"/>
    </location>
</feature>
<keyword evidence="2 4" id="KW-0807">Transducer</keyword>
<dbReference type="Gene3D" id="6.10.340.10">
    <property type="match status" value="1"/>
</dbReference>
<evidence type="ECO:0000256" key="3">
    <source>
        <dbReference type="ARBA" id="ARBA00029447"/>
    </source>
</evidence>
<dbReference type="Proteomes" id="UP000055136">
    <property type="component" value="Chromosome"/>
</dbReference>
<evidence type="ECO:0000259" key="7">
    <source>
        <dbReference type="PROSITE" id="PS50885"/>
    </source>
</evidence>
<dbReference type="PROSITE" id="PS50111">
    <property type="entry name" value="CHEMOTAXIS_TRANSDUC_2"/>
    <property type="match status" value="1"/>
</dbReference>
<dbReference type="GO" id="GO:0016020">
    <property type="term" value="C:membrane"/>
    <property type="evidence" value="ECO:0007669"/>
    <property type="project" value="UniProtKB-SubCell"/>
</dbReference>
<dbReference type="Gene3D" id="1.10.287.950">
    <property type="entry name" value="Methyl-accepting chemotaxis protein"/>
    <property type="match status" value="1"/>
</dbReference>
<dbReference type="STRING" id="1748243.Tel_01330"/>
<keyword evidence="5" id="KW-0812">Transmembrane</keyword>